<dbReference type="InterPro" id="IPR043129">
    <property type="entry name" value="ATPase_NBD"/>
</dbReference>
<evidence type="ECO:0000259" key="4">
    <source>
        <dbReference type="Pfam" id="PF00370"/>
    </source>
</evidence>
<feature type="domain" description="Carbohydrate kinase FGGY N-terminal" evidence="4">
    <location>
        <begin position="6"/>
        <end position="241"/>
    </location>
</feature>
<dbReference type="OrthoDB" id="9805576at2"/>
<protein>
    <submittedName>
        <fullName evidence="6">Carbohydrate kinase FGGY</fullName>
    </submittedName>
</protein>
<keyword evidence="7" id="KW-1185">Reference proteome</keyword>
<keyword evidence="2" id="KW-0808">Transferase</keyword>
<evidence type="ECO:0000259" key="5">
    <source>
        <dbReference type="Pfam" id="PF02782"/>
    </source>
</evidence>
<evidence type="ECO:0000313" key="6">
    <source>
        <dbReference type="EMBL" id="EEW26831.1"/>
    </source>
</evidence>
<name>C8RW88_9RHOB</name>
<dbReference type="Pfam" id="PF00370">
    <property type="entry name" value="FGGY_N"/>
    <property type="match status" value="1"/>
</dbReference>
<dbReference type="GO" id="GO:0005975">
    <property type="term" value="P:carbohydrate metabolic process"/>
    <property type="evidence" value="ECO:0007669"/>
    <property type="project" value="InterPro"/>
</dbReference>
<dbReference type="eggNOG" id="COG1070">
    <property type="taxonomic scope" value="Bacteria"/>
</dbReference>
<dbReference type="Pfam" id="PF02782">
    <property type="entry name" value="FGGY_C"/>
    <property type="match status" value="1"/>
</dbReference>
<dbReference type="STRING" id="371731.Rsw2DRAFT_0066"/>
<dbReference type="InterPro" id="IPR000577">
    <property type="entry name" value="Carb_kinase_FGGY"/>
</dbReference>
<feature type="domain" description="Carbohydrate kinase FGGY C-terminal" evidence="5">
    <location>
        <begin position="252"/>
        <end position="429"/>
    </location>
</feature>
<sequence>MSRQTLIGIDIGTTSVKAVMIGTDGQRLAESCARYPTSHPAAGLAEQDPADWLRLVLAALTDFDRHPARGDLRAICLTSQVNTHVFVDAALAVLHPALVWQDGRAAGAGVAIDAGISAAEKIGWLGAPIPVDASHALARMGWMADAHPELWAQTAHVLLPRDFVLARLCGRVVSDPISAVGLVGTDLTYAAALIALVPGAAGRLPPLADPLAVVGQIGKGFPCAGVPLVLGTMDAWASMFGLGVVAEGQAMYLSGTSEVLGLISDMVTAEPGVITFAPWSGITLHAGPTQGGGASLGWLSRLLGRPEAELAAMAAPITAQSPLFLPHLSGERAPIWDAQARGAFAGLTSGTGPAEMAAAVLEGVAFSARLALEALQRSGGVVPERLRCGGGGAASDRWCQIRADALGRVLIRMQGSDPGAVGAAVMAGVGSGLMPDLAQAAQRLVLEDRRFVPDPQAAKLAEARFALWQQLYQQMRPINAGLA</sequence>
<dbReference type="PANTHER" id="PTHR43095:SF5">
    <property type="entry name" value="XYLULOSE KINASE"/>
    <property type="match status" value="1"/>
</dbReference>
<accession>C8RW88</accession>
<comment type="similarity">
    <text evidence="1">Belongs to the FGGY kinase family.</text>
</comment>
<comment type="caution">
    <text evidence="6">The sequence shown here is derived from an EMBL/GenBank/DDBJ whole genome shotgun (WGS) entry which is preliminary data.</text>
</comment>
<dbReference type="GO" id="GO:0016301">
    <property type="term" value="F:kinase activity"/>
    <property type="evidence" value="ECO:0007669"/>
    <property type="project" value="UniProtKB-KW"/>
</dbReference>
<dbReference type="PANTHER" id="PTHR43095">
    <property type="entry name" value="SUGAR KINASE"/>
    <property type="match status" value="1"/>
</dbReference>
<dbReference type="SUPFAM" id="SSF53067">
    <property type="entry name" value="Actin-like ATPase domain"/>
    <property type="match status" value="2"/>
</dbReference>
<dbReference type="InterPro" id="IPR018484">
    <property type="entry name" value="FGGY_N"/>
</dbReference>
<reference evidence="6 7" key="1">
    <citation type="submission" date="2009-08" db="EMBL/GenBank/DDBJ databases">
        <title>The draft genome of Rhodobacter sp. SW2.</title>
        <authorList>
            <consortium name="US DOE Joint Genome Institute (JGI-PGF)"/>
            <person name="Lucas S."/>
            <person name="Copeland A."/>
            <person name="Lapidus A."/>
            <person name="Glavina del Rio T."/>
            <person name="Tice H."/>
            <person name="Bruce D."/>
            <person name="Goodwin L."/>
            <person name="Pitluck S."/>
            <person name="Larimer F."/>
            <person name="Land M.L."/>
            <person name="Hauser L."/>
            <person name="Emerson D."/>
        </authorList>
    </citation>
    <scope>NUCLEOTIDE SEQUENCE [LARGE SCALE GENOMIC DNA]</scope>
    <source>
        <strain evidence="6 7">SW2</strain>
    </source>
</reference>
<dbReference type="PIRSF" id="PIRSF000538">
    <property type="entry name" value="GlpK"/>
    <property type="match status" value="1"/>
</dbReference>
<evidence type="ECO:0000256" key="3">
    <source>
        <dbReference type="ARBA" id="ARBA00022777"/>
    </source>
</evidence>
<evidence type="ECO:0000256" key="1">
    <source>
        <dbReference type="ARBA" id="ARBA00009156"/>
    </source>
</evidence>
<organism evidence="6 7">
    <name type="scientific">Rhodobacter ferrooxidans</name>
    <dbReference type="NCBI Taxonomy" id="371731"/>
    <lineage>
        <taxon>Bacteria</taxon>
        <taxon>Pseudomonadati</taxon>
        <taxon>Pseudomonadota</taxon>
        <taxon>Alphaproteobacteria</taxon>
        <taxon>Rhodobacterales</taxon>
        <taxon>Rhodobacter group</taxon>
        <taxon>Rhodobacter</taxon>
    </lineage>
</organism>
<keyword evidence="3 6" id="KW-0418">Kinase</keyword>
<evidence type="ECO:0000256" key="2">
    <source>
        <dbReference type="ARBA" id="ARBA00022679"/>
    </source>
</evidence>
<dbReference type="InterPro" id="IPR050406">
    <property type="entry name" value="FGGY_Carb_Kinase"/>
</dbReference>
<evidence type="ECO:0000313" key="7">
    <source>
        <dbReference type="Proteomes" id="UP000010121"/>
    </source>
</evidence>
<dbReference type="CDD" id="cd07783">
    <property type="entry name" value="ASKHA_NBD_FGGY_SePSK_AtXK1-like"/>
    <property type="match status" value="1"/>
</dbReference>
<proteinExistence type="inferred from homology"/>
<dbReference type="InterPro" id="IPR018485">
    <property type="entry name" value="FGGY_C"/>
</dbReference>
<dbReference type="EMBL" id="ACYY01000001">
    <property type="protein sequence ID" value="EEW26831.1"/>
    <property type="molecule type" value="Genomic_DNA"/>
</dbReference>
<dbReference type="Gene3D" id="3.30.420.40">
    <property type="match status" value="2"/>
</dbReference>
<dbReference type="Proteomes" id="UP000010121">
    <property type="component" value="Unassembled WGS sequence"/>
</dbReference>
<dbReference type="RefSeq" id="WP_008026880.1">
    <property type="nucleotide sequence ID" value="NZ_ACYY01000001.1"/>
</dbReference>
<gene>
    <name evidence="6" type="ORF">Rsw2DRAFT_0066</name>
</gene>
<dbReference type="AlphaFoldDB" id="C8RW88"/>